<evidence type="ECO:0000313" key="1">
    <source>
        <dbReference type="EMBL" id="KNC85638.1"/>
    </source>
</evidence>
<dbReference type="AlphaFoldDB" id="A0A0L0GBM1"/>
<dbReference type="GeneID" id="25902715"/>
<proteinExistence type="predicted"/>
<dbReference type="EMBL" id="KQ241692">
    <property type="protein sequence ID" value="KNC85638.1"/>
    <property type="molecule type" value="Genomic_DNA"/>
</dbReference>
<evidence type="ECO:0000313" key="2">
    <source>
        <dbReference type="Proteomes" id="UP000054560"/>
    </source>
</evidence>
<accession>A0A0L0GBM1</accession>
<reference evidence="1 2" key="1">
    <citation type="submission" date="2011-02" db="EMBL/GenBank/DDBJ databases">
        <title>The Genome Sequence of Sphaeroforma arctica JP610.</title>
        <authorList>
            <consortium name="The Broad Institute Genome Sequencing Platform"/>
            <person name="Russ C."/>
            <person name="Cuomo C."/>
            <person name="Young S.K."/>
            <person name="Zeng Q."/>
            <person name="Gargeya S."/>
            <person name="Alvarado L."/>
            <person name="Berlin A."/>
            <person name="Chapman S.B."/>
            <person name="Chen Z."/>
            <person name="Freedman E."/>
            <person name="Gellesch M."/>
            <person name="Goldberg J."/>
            <person name="Griggs A."/>
            <person name="Gujja S."/>
            <person name="Heilman E."/>
            <person name="Heiman D."/>
            <person name="Howarth C."/>
            <person name="Mehta T."/>
            <person name="Neiman D."/>
            <person name="Pearson M."/>
            <person name="Roberts A."/>
            <person name="Saif S."/>
            <person name="Shea T."/>
            <person name="Shenoy N."/>
            <person name="Sisk P."/>
            <person name="Stolte C."/>
            <person name="Sykes S."/>
            <person name="White J."/>
            <person name="Yandava C."/>
            <person name="Burger G."/>
            <person name="Gray M.W."/>
            <person name="Holland P.W.H."/>
            <person name="King N."/>
            <person name="Lang F.B.F."/>
            <person name="Roger A.J."/>
            <person name="Ruiz-Trillo I."/>
            <person name="Haas B."/>
            <person name="Nusbaum C."/>
            <person name="Birren B."/>
        </authorList>
    </citation>
    <scope>NUCLEOTIDE SEQUENCE [LARGE SCALE GENOMIC DNA]</scope>
    <source>
        <strain evidence="1 2">JP610</strain>
    </source>
</reference>
<name>A0A0L0GBM1_9EUKA</name>
<protein>
    <submittedName>
        <fullName evidence="1">Uncharacterized protein</fullName>
    </submittedName>
</protein>
<sequence>MSFSIASDIGSLSSSTIIDIIGAKVVFDRMCADNICPDDFLLEQITDRLNVDSELLQVTFATRAADMFIALVRLHPRILQDNIPKQNHDILRECSLFPGVKRFESTQAFFEALQIDTIVEGELSYTQYLAACFFSRLEDIPVITFCKSLSGFEKLANTADYELLAALTIEYRTNPNADLLYTICWIAAAPFSGEMKTWRGFMLNSIFAVAAMQGFSSDIILARSSLGLEWATFCMNDGLLSPTKLSDSFVSSIL</sequence>
<gene>
    <name evidence="1" type="ORF">SARC_02211</name>
</gene>
<dbReference type="Proteomes" id="UP000054560">
    <property type="component" value="Unassembled WGS sequence"/>
</dbReference>
<dbReference type="RefSeq" id="XP_014159540.1">
    <property type="nucleotide sequence ID" value="XM_014304065.1"/>
</dbReference>
<keyword evidence="2" id="KW-1185">Reference proteome</keyword>
<organism evidence="1 2">
    <name type="scientific">Sphaeroforma arctica JP610</name>
    <dbReference type="NCBI Taxonomy" id="667725"/>
    <lineage>
        <taxon>Eukaryota</taxon>
        <taxon>Ichthyosporea</taxon>
        <taxon>Ichthyophonida</taxon>
        <taxon>Sphaeroforma</taxon>
    </lineage>
</organism>